<dbReference type="RefSeq" id="WP_157658958.1">
    <property type="nucleotide sequence ID" value="NZ_CP046051.1"/>
</dbReference>
<evidence type="ECO:0000313" key="2">
    <source>
        <dbReference type="EMBL" id="QKO29732.1"/>
    </source>
</evidence>
<protein>
    <submittedName>
        <fullName evidence="1">Uncharacterized protein</fullName>
    </submittedName>
</protein>
<dbReference type="EMBL" id="CP046051">
    <property type="protein sequence ID" value="QKN23592.1"/>
    <property type="molecule type" value="Genomic_DNA"/>
</dbReference>
<dbReference type="Proteomes" id="UP000509623">
    <property type="component" value="Chromosome"/>
</dbReference>
<dbReference type="KEGG" id="clf:GJQ69_03285"/>
<reference evidence="3 4" key="1">
    <citation type="submission" date="2019-11" db="EMBL/GenBank/DDBJ databases">
        <authorList>
            <person name="Ren C."/>
            <person name="Wang H."/>
            <person name="Xu Y."/>
        </authorList>
    </citation>
    <scope>NUCLEOTIDE SEQUENCE [LARGE SCALE GENOMIC DNA]</scope>
    <source>
        <strain evidence="4">JNU-WLY1368</strain>
        <strain evidence="1 3">LBM 19010</strain>
    </source>
</reference>
<organism evidence="1 3">
    <name type="scientific">Caproicibacterium lactatifermentans</name>
    <dbReference type="NCBI Taxonomy" id="2666138"/>
    <lineage>
        <taxon>Bacteria</taxon>
        <taxon>Bacillati</taxon>
        <taxon>Bacillota</taxon>
        <taxon>Clostridia</taxon>
        <taxon>Eubacteriales</taxon>
        <taxon>Oscillospiraceae</taxon>
        <taxon>Caproicibacterium</taxon>
    </lineage>
</organism>
<keyword evidence="4" id="KW-1185">Reference proteome</keyword>
<accession>A0A859DS27</accession>
<evidence type="ECO:0000313" key="1">
    <source>
        <dbReference type="EMBL" id="QKN23592.1"/>
    </source>
</evidence>
<evidence type="ECO:0000313" key="4">
    <source>
        <dbReference type="Proteomes" id="UP000509623"/>
    </source>
</evidence>
<reference evidence="2" key="3">
    <citation type="journal article" date="2022" name="Int. J. Syst. Evol. Microbiol.">
        <title>Caproicibacterium lactatifermentans sp. nov., isolated from pit clay used for the production of Chinese strong aroma-type liquor.</title>
        <authorList>
            <person name="Wang H."/>
            <person name="Gu Y."/>
            <person name="Zhao D."/>
            <person name="Qiao Z."/>
            <person name="Zheng J."/>
            <person name="Gao J."/>
            <person name="Ren C."/>
            <person name="Xu Y."/>
        </authorList>
    </citation>
    <scope>NUCLEOTIDE SEQUENCE</scope>
    <source>
        <strain evidence="2">JNU-WLY1368</strain>
    </source>
</reference>
<evidence type="ECO:0000313" key="3">
    <source>
        <dbReference type="Proteomes" id="UP000501316"/>
    </source>
</evidence>
<gene>
    <name evidence="1" type="ORF">GJQ69_03285</name>
    <name evidence="2" type="ORF">GKP14_01080</name>
</gene>
<proteinExistence type="predicted"/>
<dbReference type="AlphaFoldDB" id="A0A859DS27"/>
<dbReference type="Proteomes" id="UP000501316">
    <property type="component" value="Chromosome"/>
</dbReference>
<reference evidence="2" key="2">
    <citation type="journal article" date="2021" name="Appl. Environ. Microbiol.">
        <title>Adaptability of a Caproate-Producing Bacterium Contributes to Its Dominance in an Anaerobic Fermentation System.</title>
        <authorList>
            <person name="Wang H."/>
            <person name="Gu Y."/>
            <person name="Zhou W."/>
            <person name="Zhao D."/>
            <person name="Qiao Z."/>
            <person name="Zheng J."/>
            <person name="Gao J."/>
            <person name="Chen X."/>
            <person name="Ren C."/>
            <person name="Xu Y."/>
        </authorList>
    </citation>
    <scope>NUCLEOTIDE SEQUENCE</scope>
    <source>
        <strain evidence="2">JNU-WLY1368</strain>
    </source>
</reference>
<name>A0A859DS27_9FIRM</name>
<dbReference type="EMBL" id="CP046161">
    <property type="protein sequence ID" value="QKO29732.1"/>
    <property type="molecule type" value="Genomic_DNA"/>
</dbReference>
<sequence length="188" mass="21968">MKELADFVDAVMQKVEQKRKEQRRANIEKNIAYRKQFIKKCLEKYAEWKSISTINSAEFENDRQCLSVLNKTGSADDISRVIAKIDCDPALRNSIVVQLEKLLETYGAECAYIGKSTSERKYNVLKAYYFTIPRIKMPDIIKLYQTEFGRISSKTSTVMVDRHTIYRDLRNAINDFSDLFWGVYNLFC</sequence>